<name>T1AVD0_9ZZZZ</name>
<dbReference type="InterPro" id="IPR002514">
    <property type="entry name" value="Transposase_8"/>
</dbReference>
<evidence type="ECO:0000313" key="2">
    <source>
        <dbReference type="EMBL" id="EQD46025.1"/>
    </source>
</evidence>
<dbReference type="GO" id="GO:0004803">
    <property type="term" value="F:transposase activity"/>
    <property type="evidence" value="ECO:0007669"/>
    <property type="project" value="InterPro"/>
</dbReference>
<comment type="caution">
    <text evidence="2">The sequence shown here is derived from an EMBL/GenBank/DDBJ whole genome shotgun (WGS) entry which is preliminary data.</text>
</comment>
<reference evidence="2" key="1">
    <citation type="submission" date="2013-08" db="EMBL/GenBank/DDBJ databases">
        <authorList>
            <person name="Mendez C."/>
            <person name="Richter M."/>
            <person name="Ferrer M."/>
            <person name="Sanchez J."/>
        </authorList>
    </citation>
    <scope>NUCLEOTIDE SEQUENCE</scope>
</reference>
<dbReference type="GO" id="GO:0043565">
    <property type="term" value="F:sequence-specific DNA binding"/>
    <property type="evidence" value="ECO:0007669"/>
    <property type="project" value="InterPro"/>
</dbReference>
<dbReference type="Pfam" id="PF01527">
    <property type="entry name" value="HTH_Tnp_1"/>
    <property type="match status" value="1"/>
</dbReference>
<feature type="region of interest" description="Disordered" evidence="1">
    <location>
        <begin position="70"/>
        <end position="95"/>
    </location>
</feature>
<protein>
    <submittedName>
        <fullName evidence="2">Transposase</fullName>
    </submittedName>
</protein>
<feature type="non-terminal residue" evidence="2">
    <location>
        <position position="95"/>
    </location>
</feature>
<dbReference type="SUPFAM" id="SSF48295">
    <property type="entry name" value="TrpR-like"/>
    <property type="match status" value="1"/>
</dbReference>
<dbReference type="EMBL" id="AUZY01008388">
    <property type="protein sequence ID" value="EQD46025.1"/>
    <property type="molecule type" value="Genomic_DNA"/>
</dbReference>
<organism evidence="2">
    <name type="scientific">mine drainage metagenome</name>
    <dbReference type="NCBI Taxonomy" id="410659"/>
    <lineage>
        <taxon>unclassified sequences</taxon>
        <taxon>metagenomes</taxon>
        <taxon>ecological metagenomes</taxon>
    </lineage>
</organism>
<sequence length="95" mass="10658">MSETRGTPPTGATPGRVTEVWPRGQRRRFTAEYKLRILAEADACKEPGEIGALLRREGLYSSHLGKWRQQRDESVKAALGQKRGRKPADPLTEEV</sequence>
<dbReference type="InterPro" id="IPR010921">
    <property type="entry name" value="Trp_repressor/repl_initiator"/>
</dbReference>
<evidence type="ECO:0000256" key="1">
    <source>
        <dbReference type="SAM" id="MobiDB-lite"/>
    </source>
</evidence>
<accession>T1AVD0</accession>
<reference evidence="2" key="2">
    <citation type="journal article" date="2014" name="ISME J.">
        <title>Microbial stratification in low pH oxic and suboxic macroscopic growths along an acid mine drainage.</title>
        <authorList>
            <person name="Mendez-Garcia C."/>
            <person name="Mesa V."/>
            <person name="Sprenger R.R."/>
            <person name="Richter M."/>
            <person name="Diez M.S."/>
            <person name="Solano J."/>
            <person name="Bargiela R."/>
            <person name="Golyshina O.V."/>
            <person name="Manteca A."/>
            <person name="Ramos J.L."/>
            <person name="Gallego J.R."/>
            <person name="Llorente I."/>
            <person name="Martins Dos Santos V.A."/>
            <person name="Jensen O.N."/>
            <person name="Pelaez A.I."/>
            <person name="Sanchez J."/>
            <person name="Ferrer M."/>
        </authorList>
    </citation>
    <scope>NUCLEOTIDE SEQUENCE</scope>
</reference>
<dbReference type="GO" id="GO:0006313">
    <property type="term" value="P:DNA transposition"/>
    <property type="evidence" value="ECO:0007669"/>
    <property type="project" value="InterPro"/>
</dbReference>
<dbReference type="AlphaFoldDB" id="T1AVD0"/>
<proteinExistence type="predicted"/>
<gene>
    <name evidence="2" type="ORF">B1B_12773</name>
</gene>